<evidence type="ECO:0000259" key="1">
    <source>
        <dbReference type="Pfam" id="PF18818"/>
    </source>
</evidence>
<dbReference type="EMBL" id="CAAHFG010000005">
    <property type="protein sequence ID" value="VGO17680.1"/>
    <property type="molecule type" value="Genomic_DNA"/>
</dbReference>
<accession>A0A6C2UC50</accession>
<evidence type="ECO:0000313" key="3">
    <source>
        <dbReference type="Proteomes" id="UP000366872"/>
    </source>
</evidence>
<evidence type="ECO:0000313" key="2">
    <source>
        <dbReference type="EMBL" id="VGO17680.1"/>
    </source>
</evidence>
<reference evidence="2 3" key="1">
    <citation type="submission" date="2019-04" db="EMBL/GenBank/DDBJ databases">
        <authorList>
            <person name="Van Vliet M D."/>
        </authorList>
    </citation>
    <scope>NUCLEOTIDE SEQUENCE [LARGE SCALE GENOMIC DNA]</scope>
    <source>
        <strain evidence="2 3">F1</strain>
    </source>
</reference>
<name>A0A6C2UC50_PONDE</name>
<dbReference type="Proteomes" id="UP000366872">
    <property type="component" value="Unassembled WGS sequence"/>
</dbReference>
<protein>
    <submittedName>
        <fullName evidence="2">DNA primase TraC</fullName>
    </submittedName>
</protein>
<sequence length="87" mass="9435">MTPTTFGSHAYSREELAAEMTAAFLCGYAGTLMSTEANQASYLRGWLEKLKSDPAMLIRAGSDAQKAFDFIMDAKAAEQSTEMKEAA</sequence>
<keyword evidence="3" id="KW-1185">Reference proteome</keyword>
<dbReference type="Pfam" id="PF18818">
    <property type="entry name" value="MPTase-PolyVal"/>
    <property type="match status" value="1"/>
</dbReference>
<proteinExistence type="predicted"/>
<gene>
    <name evidence="2" type="primary">traC_12</name>
    <name evidence="2" type="ORF">PDESU_06282</name>
</gene>
<feature type="domain" description="Polyvalent protein metallopeptidase" evidence="1">
    <location>
        <begin position="4"/>
        <end position="62"/>
    </location>
</feature>
<dbReference type="InterPro" id="IPR041459">
    <property type="entry name" value="MPTase-PolyVal"/>
</dbReference>
<dbReference type="AlphaFoldDB" id="A0A6C2UC50"/>
<organism evidence="2 3">
    <name type="scientific">Pontiella desulfatans</name>
    <dbReference type="NCBI Taxonomy" id="2750659"/>
    <lineage>
        <taxon>Bacteria</taxon>
        <taxon>Pseudomonadati</taxon>
        <taxon>Kiritimatiellota</taxon>
        <taxon>Kiritimatiellia</taxon>
        <taxon>Kiritimatiellales</taxon>
        <taxon>Pontiellaceae</taxon>
        <taxon>Pontiella</taxon>
    </lineage>
</organism>